<dbReference type="Gene3D" id="3.40.50.300">
    <property type="entry name" value="P-loop containing nucleotide triphosphate hydrolases"/>
    <property type="match status" value="1"/>
</dbReference>
<evidence type="ECO:0000256" key="1">
    <source>
        <dbReference type="ARBA" id="ARBA00005820"/>
    </source>
</evidence>
<proteinExistence type="inferred from homology"/>
<comment type="similarity">
    <text evidence="1">Belongs to the AfsR/DnrI/RedD regulatory family.</text>
</comment>
<dbReference type="GO" id="GO:0043531">
    <property type="term" value="F:ADP binding"/>
    <property type="evidence" value="ECO:0007669"/>
    <property type="project" value="InterPro"/>
</dbReference>
<dbReference type="EMBL" id="BONJ01000017">
    <property type="protein sequence ID" value="GIG14957.1"/>
    <property type="molecule type" value="Genomic_DNA"/>
</dbReference>
<dbReference type="GO" id="GO:0000160">
    <property type="term" value="P:phosphorelay signal transduction system"/>
    <property type="evidence" value="ECO:0007669"/>
    <property type="project" value="InterPro"/>
</dbReference>
<evidence type="ECO:0000256" key="4">
    <source>
        <dbReference type="PROSITE-ProRule" id="PRU01091"/>
    </source>
</evidence>
<dbReference type="Proteomes" id="UP000660339">
    <property type="component" value="Unassembled WGS sequence"/>
</dbReference>
<dbReference type="SMART" id="SM01043">
    <property type="entry name" value="BTAD"/>
    <property type="match status" value="1"/>
</dbReference>
<dbReference type="GO" id="GO:0006355">
    <property type="term" value="P:regulation of DNA-templated transcription"/>
    <property type="evidence" value="ECO:0007669"/>
    <property type="project" value="InterPro"/>
</dbReference>
<dbReference type="Pfam" id="PF03704">
    <property type="entry name" value="BTAD"/>
    <property type="match status" value="1"/>
</dbReference>
<dbReference type="Pfam" id="PF00486">
    <property type="entry name" value="Trans_reg_C"/>
    <property type="match status" value="1"/>
</dbReference>
<dbReference type="AlphaFoldDB" id="A0A8J3PF82"/>
<feature type="domain" description="OmpR/PhoB-type" evidence="6">
    <location>
        <begin position="1"/>
        <end position="93"/>
    </location>
</feature>
<protein>
    <recommendedName>
        <fullName evidence="6">OmpR/PhoB-type domain-containing protein</fullName>
    </recommendedName>
</protein>
<dbReference type="PANTHER" id="PTHR47691">
    <property type="entry name" value="REGULATOR-RELATED"/>
    <property type="match status" value="1"/>
</dbReference>
<dbReference type="Gene3D" id="1.25.40.10">
    <property type="entry name" value="Tetratricopeptide repeat domain"/>
    <property type="match status" value="3"/>
</dbReference>
<dbReference type="SMART" id="SM00028">
    <property type="entry name" value="TPR"/>
    <property type="match status" value="5"/>
</dbReference>
<dbReference type="PROSITE" id="PS51755">
    <property type="entry name" value="OMPR_PHOB"/>
    <property type="match status" value="1"/>
</dbReference>
<dbReference type="InterPro" id="IPR019734">
    <property type="entry name" value="TPR_rpt"/>
</dbReference>
<dbReference type="GO" id="GO:0003677">
    <property type="term" value="F:DNA binding"/>
    <property type="evidence" value="ECO:0007669"/>
    <property type="project" value="UniProtKB-UniRule"/>
</dbReference>
<sequence length="931" mass="100920">MTVEFVLLGDVAARHDGRPLRLGHARQRSVLAVLLLQADQSVSADQLIDRVWAEQPPRRAHSTLYGYLSRLRQALAPTGVTVVREHGGYQLPVAPAAVDAYRFTQLVDQARTGPEPDRLALLDEALALWQGDALAGLDTPWLAAQRAVLDSRRLAAELDRTDLALGLGRHDALLAPLTVRAAAHPLDERLAGQLMLALHRAGRSAEALAHYQATRLRLADELGIDPGAALQQRHRQILADDADLRPPTPGGQAAPHPEPRQLPVPPRLFTGRSRALAQLDSAVDAARDSTRAMALTAVSGGGGVGKSWLALHWAHTALDRFPDGQLYVDLRGFDPTQPPVDAAVAVRGFLDALGVPTAAIPADPQAQAALFRSVVAGRRLLIVLDDARDTAHVLPLLPGSATCTVLVTSRNQLTGLAATHGARLLPLDVLTDTEARQLLATHLGRERTAAEPVAVAALLRWCAGLPLALSIVAARAAARRDFALNAFAEELRDAATRLDALDTADLTTDLRAVFATSYEALPPPAARLFRLLGTVPGPDIGLPAAAALAEDEPGRIRLQLRLLDAAHLLQEHQPGRYRMHDLLRLYAAERCRDEDGAPARSAALGRLVDFYLRTAYAADRLLDPPRPEEPGQQPPPGPSHPLPDANAALAWFDAEHSCLLNAQRRAAEHGWHPRVWQLAWALSSYHWQRGHLQAGFQTWQAGLAAANQLGAPGPLAIAHRLLARSCTLLGRHAEAVTHLDQALTLFEAADAPTDQAHTHQTLAWVWGQQGDDARALAHATRALTLHRELGNTAWEADALNLAGWYSARLGDHGQAHALSLRALALYRRHGNRNGEAATLDSLGYVAHLSAAHTTALRYYRLALALFRELGNHAYTADTLTHLGETHRALGEHAAAEDAWRQAVDLYRTQQRTRDMRRVEELLATLRTPAIR</sequence>
<keyword evidence="8" id="KW-1185">Reference proteome</keyword>
<evidence type="ECO:0000313" key="8">
    <source>
        <dbReference type="Proteomes" id="UP000660339"/>
    </source>
</evidence>
<dbReference type="PRINTS" id="PR00364">
    <property type="entry name" value="DISEASERSIST"/>
</dbReference>
<feature type="repeat" description="TPR" evidence="3">
    <location>
        <begin position="876"/>
        <end position="909"/>
    </location>
</feature>
<evidence type="ECO:0000256" key="3">
    <source>
        <dbReference type="PROSITE-ProRule" id="PRU00339"/>
    </source>
</evidence>
<dbReference type="CDD" id="cd15831">
    <property type="entry name" value="BTAD"/>
    <property type="match status" value="1"/>
</dbReference>
<feature type="DNA-binding region" description="OmpR/PhoB-type" evidence="4">
    <location>
        <begin position="1"/>
        <end position="93"/>
    </location>
</feature>
<gene>
    <name evidence="7" type="ORF">Cme02nite_32890</name>
</gene>
<name>A0A8J3PF82_9ACTN</name>
<dbReference type="RefSeq" id="WP_166378581.1">
    <property type="nucleotide sequence ID" value="NZ_BAAATT010000007.1"/>
</dbReference>
<accession>A0A8J3PF82</accession>
<feature type="compositionally biased region" description="Pro residues" evidence="5">
    <location>
        <begin position="632"/>
        <end position="641"/>
    </location>
</feature>
<comment type="caution">
    <text evidence="7">The sequence shown here is derived from an EMBL/GenBank/DDBJ whole genome shotgun (WGS) entry which is preliminary data.</text>
</comment>
<evidence type="ECO:0000256" key="2">
    <source>
        <dbReference type="ARBA" id="ARBA00023125"/>
    </source>
</evidence>
<keyword evidence="3" id="KW-0802">TPR repeat</keyword>
<dbReference type="SUPFAM" id="SSF48452">
    <property type="entry name" value="TPR-like"/>
    <property type="match status" value="3"/>
</dbReference>
<dbReference type="PANTHER" id="PTHR47691:SF3">
    <property type="entry name" value="HTH-TYPE TRANSCRIPTIONAL REGULATOR RV0890C-RELATED"/>
    <property type="match status" value="1"/>
</dbReference>
<reference evidence="7" key="1">
    <citation type="submission" date="2021-01" db="EMBL/GenBank/DDBJ databases">
        <title>Whole genome shotgun sequence of Catellatospora methionotrophica NBRC 14553.</title>
        <authorList>
            <person name="Komaki H."/>
            <person name="Tamura T."/>
        </authorList>
    </citation>
    <scope>NUCLEOTIDE SEQUENCE</scope>
    <source>
        <strain evidence="7">NBRC 14553</strain>
    </source>
</reference>
<dbReference type="InterPro" id="IPR036388">
    <property type="entry name" value="WH-like_DNA-bd_sf"/>
</dbReference>
<dbReference type="Gene3D" id="1.10.10.10">
    <property type="entry name" value="Winged helix-like DNA-binding domain superfamily/Winged helix DNA-binding domain"/>
    <property type="match status" value="1"/>
</dbReference>
<dbReference type="InterPro" id="IPR001867">
    <property type="entry name" value="OmpR/PhoB-type_DNA-bd"/>
</dbReference>
<dbReference type="SMART" id="SM00862">
    <property type="entry name" value="Trans_reg_C"/>
    <property type="match status" value="1"/>
</dbReference>
<dbReference type="InterPro" id="IPR005158">
    <property type="entry name" value="BTAD"/>
</dbReference>
<dbReference type="SUPFAM" id="SSF52540">
    <property type="entry name" value="P-loop containing nucleoside triphosphate hydrolases"/>
    <property type="match status" value="1"/>
</dbReference>
<evidence type="ECO:0000256" key="5">
    <source>
        <dbReference type="SAM" id="MobiDB-lite"/>
    </source>
</evidence>
<keyword evidence="2 4" id="KW-0238">DNA-binding</keyword>
<feature type="region of interest" description="Disordered" evidence="5">
    <location>
        <begin position="241"/>
        <end position="263"/>
    </location>
</feature>
<dbReference type="SUPFAM" id="SSF46894">
    <property type="entry name" value="C-terminal effector domain of the bipartite response regulators"/>
    <property type="match status" value="1"/>
</dbReference>
<evidence type="ECO:0000259" key="6">
    <source>
        <dbReference type="PROSITE" id="PS51755"/>
    </source>
</evidence>
<feature type="region of interest" description="Disordered" evidence="5">
    <location>
        <begin position="621"/>
        <end position="645"/>
    </location>
</feature>
<dbReference type="InterPro" id="IPR016032">
    <property type="entry name" value="Sig_transdc_resp-reg_C-effctor"/>
</dbReference>
<organism evidence="7 8">
    <name type="scientific">Catellatospora methionotrophica</name>
    <dbReference type="NCBI Taxonomy" id="121620"/>
    <lineage>
        <taxon>Bacteria</taxon>
        <taxon>Bacillati</taxon>
        <taxon>Actinomycetota</taxon>
        <taxon>Actinomycetes</taxon>
        <taxon>Micromonosporales</taxon>
        <taxon>Micromonosporaceae</taxon>
        <taxon>Catellatospora</taxon>
    </lineage>
</organism>
<evidence type="ECO:0000313" key="7">
    <source>
        <dbReference type="EMBL" id="GIG14957.1"/>
    </source>
</evidence>
<dbReference type="PROSITE" id="PS50005">
    <property type="entry name" value="TPR"/>
    <property type="match status" value="1"/>
</dbReference>
<dbReference type="InterPro" id="IPR027417">
    <property type="entry name" value="P-loop_NTPase"/>
</dbReference>
<dbReference type="Pfam" id="PF13424">
    <property type="entry name" value="TPR_12"/>
    <property type="match status" value="2"/>
</dbReference>
<dbReference type="InterPro" id="IPR011990">
    <property type="entry name" value="TPR-like_helical_dom_sf"/>
</dbReference>